<dbReference type="GO" id="GO:0008137">
    <property type="term" value="F:NADH dehydrogenase (ubiquinone) activity"/>
    <property type="evidence" value="ECO:0007669"/>
    <property type="project" value="InterPro"/>
</dbReference>
<accession>A0A2M8EP35</accession>
<evidence type="ECO:0000256" key="1">
    <source>
        <dbReference type="ARBA" id="ARBA00004651"/>
    </source>
</evidence>
<keyword evidence="3 7" id="KW-0812">Transmembrane</keyword>
<dbReference type="GO" id="GO:0042773">
    <property type="term" value="P:ATP synthesis coupled electron transport"/>
    <property type="evidence" value="ECO:0007669"/>
    <property type="project" value="InterPro"/>
</dbReference>
<feature type="transmembrane region" description="Helical" evidence="8">
    <location>
        <begin position="241"/>
        <end position="260"/>
    </location>
</feature>
<proteinExistence type="predicted"/>
<evidence type="ECO:0000256" key="8">
    <source>
        <dbReference type="SAM" id="Phobius"/>
    </source>
</evidence>
<evidence type="ECO:0000256" key="7">
    <source>
        <dbReference type="RuleBase" id="RU000320"/>
    </source>
</evidence>
<keyword evidence="6 8" id="KW-0472">Membrane</keyword>
<keyword evidence="2" id="KW-1003">Cell membrane</keyword>
<feature type="transmembrane region" description="Helical" evidence="8">
    <location>
        <begin position="127"/>
        <end position="146"/>
    </location>
</feature>
<dbReference type="InterPro" id="IPR001750">
    <property type="entry name" value="ND/Mrp_TM"/>
</dbReference>
<feature type="transmembrane region" description="Helical" evidence="8">
    <location>
        <begin position="158"/>
        <end position="181"/>
    </location>
</feature>
<dbReference type="Pfam" id="PF00361">
    <property type="entry name" value="Proton_antipo_M"/>
    <property type="match status" value="1"/>
</dbReference>
<feature type="transmembrane region" description="Helical" evidence="8">
    <location>
        <begin position="455"/>
        <end position="476"/>
    </location>
</feature>
<feature type="transmembrane region" description="Helical" evidence="8">
    <location>
        <begin position="102"/>
        <end position="121"/>
    </location>
</feature>
<dbReference type="InterPro" id="IPR003918">
    <property type="entry name" value="NADH_UbQ_OxRdtase"/>
</dbReference>
<evidence type="ECO:0000313" key="11">
    <source>
        <dbReference type="Proteomes" id="UP000230251"/>
    </source>
</evidence>
<gene>
    <name evidence="10" type="ORF">CO057_02430</name>
</gene>
<feature type="transmembrane region" description="Helical" evidence="8">
    <location>
        <begin position="343"/>
        <end position="359"/>
    </location>
</feature>
<dbReference type="AlphaFoldDB" id="A0A2M8EP35"/>
<organism evidence="10 11">
    <name type="scientific">Candidatus Uhrbacteria bacterium CG_4_9_14_0_2_um_filter_41_50</name>
    <dbReference type="NCBI Taxonomy" id="1975031"/>
    <lineage>
        <taxon>Bacteria</taxon>
        <taxon>Candidatus Uhriibacteriota</taxon>
    </lineage>
</organism>
<feature type="transmembrane region" description="Helical" evidence="8">
    <location>
        <begin position="280"/>
        <end position="297"/>
    </location>
</feature>
<dbReference type="EMBL" id="PFSI01000036">
    <property type="protein sequence ID" value="PJC24498.1"/>
    <property type="molecule type" value="Genomic_DNA"/>
</dbReference>
<feature type="transmembrane region" description="Helical" evidence="8">
    <location>
        <begin position="318"/>
        <end position="337"/>
    </location>
</feature>
<evidence type="ECO:0000256" key="3">
    <source>
        <dbReference type="ARBA" id="ARBA00022692"/>
    </source>
</evidence>
<dbReference type="PRINTS" id="PR01437">
    <property type="entry name" value="NUOXDRDTASE4"/>
</dbReference>
<evidence type="ECO:0000256" key="2">
    <source>
        <dbReference type="ARBA" id="ARBA00022475"/>
    </source>
</evidence>
<dbReference type="GO" id="GO:0005886">
    <property type="term" value="C:plasma membrane"/>
    <property type="evidence" value="ECO:0007669"/>
    <property type="project" value="UniProtKB-SubCell"/>
</dbReference>
<protein>
    <submittedName>
        <fullName evidence="10">Hydrogenase</fullName>
    </submittedName>
</protein>
<evidence type="ECO:0000256" key="5">
    <source>
        <dbReference type="ARBA" id="ARBA00023002"/>
    </source>
</evidence>
<dbReference type="Proteomes" id="UP000230251">
    <property type="component" value="Unassembled WGS sequence"/>
</dbReference>
<sequence length="486" mass="53541">MMSIFSALLLLTTVVVYFAQTESQIRRFSVLMSTVTAVSIIGVALLALINKITLSIGGLFKADEFSLLFVILISFCYLTATIVSYRYINVEYGEKIISLNQVRLYFCLLPIFILSMLMTVLADNLGILWIGLEGTTLATTLLVAMYRGDAAIEAAWKYIILCSIGISLGLLGMMIFIYTGVTDAGLFSFTSLSFSSLQNKAEFLNHDTIRYGFIFIFIGLGTKVGFVPMHTWLPDAHSKTPSPISALLSGILLNIALYSILRFKSIVDISLSSEQWTDHIFLAFGVLSVTVASLFLLQQRNYKRMLAYSSIEHMGIMAFAISLGPIGLVAALLHTIAHTLTKPLLFFGAGEILLSYRTTKIEGVRNVMRKLPITGTLTTLGLLMILAVPPSALFTSEFMTLGLGLQQHPWLSSLILISLSIATFSMLHSVITMLYGQENDRKVFPKEKWNITHSVMSVQLILIIITGLLATTPQALQVLNNIAKSI</sequence>
<keyword evidence="5" id="KW-0560">Oxidoreductase</keyword>
<evidence type="ECO:0000256" key="6">
    <source>
        <dbReference type="ARBA" id="ARBA00023136"/>
    </source>
</evidence>
<comment type="caution">
    <text evidence="10">The sequence shown here is derived from an EMBL/GenBank/DDBJ whole genome shotgun (WGS) entry which is preliminary data.</text>
</comment>
<feature type="transmembrane region" description="Helical" evidence="8">
    <location>
        <begin position="371"/>
        <end position="390"/>
    </location>
</feature>
<name>A0A2M8EP35_9BACT</name>
<feature type="transmembrane region" description="Helical" evidence="8">
    <location>
        <begin position="209"/>
        <end position="229"/>
    </location>
</feature>
<dbReference type="GO" id="GO:0016491">
    <property type="term" value="F:oxidoreductase activity"/>
    <property type="evidence" value="ECO:0007669"/>
    <property type="project" value="UniProtKB-KW"/>
</dbReference>
<evidence type="ECO:0000256" key="4">
    <source>
        <dbReference type="ARBA" id="ARBA00022989"/>
    </source>
</evidence>
<dbReference type="InterPro" id="IPR052175">
    <property type="entry name" value="ComplexI-like_HydComp"/>
</dbReference>
<keyword evidence="4 8" id="KW-1133">Transmembrane helix</keyword>
<evidence type="ECO:0000259" key="9">
    <source>
        <dbReference type="Pfam" id="PF00361"/>
    </source>
</evidence>
<dbReference type="PANTHER" id="PTHR42682">
    <property type="entry name" value="HYDROGENASE-4 COMPONENT F"/>
    <property type="match status" value="1"/>
</dbReference>
<feature type="transmembrane region" description="Helical" evidence="8">
    <location>
        <begin position="410"/>
        <end position="435"/>
    </location>
</feature>
<feature type="transmembrane region" description="Helical" evidence="8">
    <location>
        <begin position="28"/>
        <end position="49"/>
    </location>
</feature>
<evidence type="ECO:0000313" key="10">
    <source>
        <dbReference type="EMBL" id="PJC24498.1"/>
    </source>
</evidence>
<feature type="domain" description="NADH:quinone oxidoreductase/Mrp antiporter transmembrane" evidence="9">
    <location>
        <begin position="122"/>
        <end position="417"/>
    </location>
</feature>
<comment type="subcellular location">
    <subcellularLocation>
        <location evidence="1">Cell membrane</location>
        <topology evidence="1">Multi-pass membrane protein</topology>
    </subcellularLocation>
    <subcellularLocation>
        <location evidence="7">Membrane</location>
        <topology evidence="7">Multi-pass membrane protein</topology>
    </subcellularLocation>
</comment>
<dbReference type="PANTHER" id="PTHR42682:SF5">
    <property type="entry name" value="HYDROGENASE-4 COMPONENT F"/>
    <property type="match status" value="1"/>
</dbReference>
<reference evidence="11" key="1">
    <citation type="submission" date="2017-09" db="EMBL/GenBank/DDBJ databases">
        <title>Depth-based differentiation of microbial function through sediment-hosted aquifers and enrichment of novel symbionts in the deep terrestrial subsurface.</title>
        <authorList>
            <person name="Probst A.J."/>
            <person name="Ladd B."/>
            <person name="Jarett J.K."/>
            <person name="Geller-Mcgrath D.E."/>
            <person name="Sieber C.M.K."/>
            <person name="Emerson J.B."/>
            <person name="Anantharaman K."/>
            <person name="Thomas B.C."/>
            <person name="Malmstrom R."/>
            <person name="Stieglmeier M."/>
            <person name="Klingl A."/>
            <person name="Woyke T."/>
            <person name="Ryan C.M."/>
            <person name="Banfield J.F."/>
        </authorList>
    </citation>
    <scope>NUCLEOTIDE SEQUENCE [LARGE SCALE GENOMIC DNA]</scope>
</reference>